<feature type="modified residue" description="4-aspartylphosphate" evidence="1">
    <location>
        <position position="52"/>
    </location>
</feature>
<organism evidence="3 4">
    <name type="scientific">Marinomonas communis</name>
    <dbReference type="NCBI Taxonomy" id="28254"/>
    <lineage>
        <taxon>Bacteria</taxon>
        <taxon>Pseudomonadati</taxon>
        <taxon>Pseudomonadota</taxon>
        <taxon>Gammaproteobacteria</taxon>
        <taxon>Oceanospirillales</taxon>
        <taxon>Oceanospirillaceae</taxon>
        <taxon>Marinomonas</taxon>
    </lineage>
</organism>
<keyword evidence="1" id="KW-0597">Phosphoprotein</keyword>
<comment type="caution">
    <text evidence="3">The sequence shown here is derived from an EMBL/GenBank/DDBJ whole genome shotgun (WGS) entry which is preliminary data.</text>
</comment>
<dbReference type="OrthoDB" id="7569831at2"/>
<accession>A0A4R6XCR4</accession>
<dbReference type="InterPro" id="IPR011006">
    <property type="entry name" value="CheY-like_superfamily"/>
</dbReference>
<evidence type="ECO:0000259" key="2">
    <source>
        <dbReference type="PROSITE" id="PS50110"/>
    </source>
</evidence>
<reference evidence="3 4" key="1">
    <citation type="submission" date="2019-03" db="EMBL/GenBank/DDBJ databases">
        <title>Genomic Encyclopedia of Type Strains, Phase IV (KMG-IV): sequencing the most valuable type-strain genomes for metagenomic binning, comparative biology and taxonomic classification.</title>
        <authorList>
            <person name="Goeker M."/>
        </authorList>
    </citation>
    <scope>NUCLEOTIDE SEQUENCE [LARGE SCALE GENOMIC DNA]</scope>
    <source>
        <strain evidence="3 4">DSM 5604</strain>
    </source>
</reference>
<dbReference type="Gene3D" id="3.40.50.2300">
    <property type="match status" value="1"/>
</dbReference>
<dbReference type="InterPro" id="IPR001789">
    <property type="entry name" value="Sig_transdc_resp-reg_receiver"/>
</dbReference>
<dbReference type="RefSeq" id="WP_133559394.1">
    <property type="nucleotide sequence ID" value="NZ_JAJGNH010000021.1"/>
</dbReference>
<protein>
    <submittedName>
        <fullName evidence="3">Two-component system chemotaxis response regulator CheY</fullName>
    </submittedName>
</protein>
<name>A0A4R6XCR4_9GAMM</name>
<keyword evidence="4" id="KW-1185">Reference proteome</keyword>
<dbReference type="PANTHER" id="PTHR43228:SF1">
    <property type="entry name" value="TWO-COMPONENT RESPONSE REGULATOR ARR22"/>
    <property type="match status" value="1"/>
</dbReference>
<feature type="domain" description="Response regulatory" evidence="2">
    <location>
        <begin position="3"/>
        <end position="119"/>
    </location>
</feature>
<proteinExistence type="predicted"/>
<dbReference type="GO" id="GO:0000160">
    <property type="term" value="P:phosphorelay signal transduction system"/>
    <property type="evidence" value="ECO:0007669"/>
    <property type="project" value="InterPro"/>
</dbReference>
<dbReference type="InterPro" id="IPR052048">
    <property type="entry name" value="ST_Response_Regulator"/>
</dbReference>
<dbReference type="AlphaFoldDB" id="A0A4R6XCR4"/>
<evidence type="ECO:0000256" key="1">
    <source>
        <dbReference type="PROSITE-ProRule" id="PRU00169"/>
    </source>
</evidence>
<evidence type="ECO:0000313" key="4">
    <source>
        <dbReference type="Proteomes" id="UP000295729"/>
    </source>
</evidence>
<dbReference type="SMART" id="SM00448">
    <property type="entry name" value="REC"/>
    <property type="match status" value="1"/>
</dbReference>
<dbReference type="PROSITE" id="PS50110">
    <property type="entry name" value="RESPONSE_REGULATORY"/>
    <property type="match status" value="1"/>
</dbReference>
<dbReference type="SUPFAM" id="SSF52172">
    <property type="entry name" value="CheY-like"/>
    <property type="match status" value="1"/>
</dbReference>
<dbReference type="EMBL" id="SNZA01000001">
    <property type="protein sequence ID" value="TDR14743.1"/>
    <property type="molecule type" value="Genomic_DNA"/>
</dbReference>
<dbReference type="Pfam" id="PF00072">
    <property type="entry name" value="Response_reg"/>
    <property type="match status" value="1"/>
</dbReference>
<dbReference type="PANTHER" id="PTHR43228">
    <property type="entry name" value="TWO-COMPONENT RESPONSE REGULATOR"/>
    <property type="match status" value="1"/>
</dbReference>
<dbReference type="Proteomes" id="UP000295729">
    <property type="component" value="Unassembled WGS sequence"/>
</dbReference>
<evidence type="ECO:0000313" key="3">
    <source>
        <dbReference type="EMBL" id="TDR14743.1"/>
    </source>
</evidence>
<gene>
    <name evidence="3" type="ORF">C8D85_0079</name>
</gene>
<sequence length="123" mass="13918">MKKILIVDDATTVRMYHRQLMESIGYQVEEAGNGLEALERINQESFDLLLVDINMPKMDGYTFIEEVRKTPDVRATPAIMISTEETEQDQDKAYAAGANFYLVKPVRIEALQTYAELLTGGVQ</sequence>